<proteinExistence type="predicted"/>
<evidence type="ECO:0000313" key="1">
    <source>
        <dbReference type="EMBL" id="QGZ14004.1"/>
    </source>
</evidence>
<accession>A0A6B9J1A8</accession>
<dbReference type="InterPro" id="IPR058007">
    <property type="entry name" value="Gp5.9"/>
</dbReference>
<name>A0A6B9J1A8_9CAUD</name>
<keyword evidence="2" id="KW-1185">Reference proteome</keyword>
<gene>
    <name evidence="1" type="ORF">RL38J1_148</name>
</gene>
<evidence type="ECO:0000313" key="2">
    <source>
        <dbReference type="Proteomes" id="UP000436513"/>
    </source>
</evidence>
<dbReference type="Pfam" id="PF25708">
    <property type="entry name" value="Phage_T7_Gp5_9"/>
    <property type="match status" value="1"/>
</dbReference>
<dbReference type="Proteomes" id="UP000436513">
    <property type="component" value="Segment"/>
</dbReference>
<reference evidence="1 2" key="1">
    <citation type="submission" date="2019-10" db="EMBL/GenBank/DDBJ databases">
        <title>Complete genome sequence of bacteriophage vB_RLeM_RL38JI.</title>
        <authorList>
            <person name="Gunathilake D."/>
            <person name="Bhat S."/>
            <person name="Yost C.K."/>
            <person name="Hynes M.F."/>
        </authorList>
    </citation>
    <scope>NUCLEOTIDE SEQUENCE [LARGE SCALE GENOMIC DNA]</scope>
</reference>
<dbReference type="EMBL" id="MN549360">
    <property type="protein sequence ID" value="QGZ14004.1"/>
    <property type="molecule type" value="Genomic_DNA"/>
</dbReference>
<protein>
    <submittedName>
        <fullName evidence="1">Uncharacterized protein</fullName>
    </submittedName>
</protein>
<sequence length="90" mass="10289">MSEKSPYIPAPGEVLFATVDETLKDFKDLYFSGEFVESVKADVSVNNVTLPFEDYTRLLKRDALLTALEWRGVTTWIGYEEAKKRADDYS</sequence>
<organism evidence="1 2">
    <name type="scientific">Rhizobium phage RL38J1</name>
    <dbReference type="NCBI Taxonomy" id="2663232"/>
    <lineage>
        <taxon>Viruses</taxon>
        <taxon>Duplodnaviria</taxon>
        <taxon>Heunggongvirae</taxon>
        <taxon>Uroviricota</taxon>
        <taxon>Caudoviricetes</taxon>
        <taxon>Pootjesviridae</taxon>
        <taxon>Innesvirus</taxon>
        <taxon>Innesvirus RL38J1</taxon>
    </lineage>
</organism>